<evidence type="ECO:0000313" key="3">
    <source>
        <dbReference type="Proteomes" id="UP000318709"/>
    </source>
</evidence>
<accession>A0A4Y6U804</accession>
<reference evidence="2 3" key="1">
    <citation type="submission" date="2019-03" db="EMBL/GenBank/DDBJ databases">
        <title>The complete genome sequence of Swingsia_sp. F3b2 LMG30590(T).</title>
        <authorList>
            <person name="Chua K.-O."/>
            <person name="Chan K.-G."/>
            <person name="See-Too W.-S."/>
        </authorList>
    </citation>
    <scope>NUCLEOTIDE SEQUENCE [LARGE SCALE GENOMIC DNA]</scope>
    <source>
        <strain evidence="2 3">F3b2</strain>
    </source>
</reference>
<feature type="region of interest" description="Disordered" evidence="1">
    <location>
        <begin position="1"/>
        <end position="22"/>
    </location>
</feature>
<dbReference type="EMBL" id="CP038231">
    <property type="protein sequence ID" value="QDH13294.1"/>
    <property type="molecule type" value="Genomic_DNA"/>
</dbReference>
<organism evidence="2 3">
    <name type="scientific">Formicincola oecophyllae</name>
    <dbReference type="NCBI Taxonomy" id="2558361"/>
    <lineage>
        <taxon>Bacteria</taxon>
        <taxon>Pseudomonadati</taxon>
        <taxon>Pseudomonadota</taxon>
        <taxon>Alphaproteobacteria</taxon>
        <taxon>Acetobacterales</taxon>
        <taxon>Acetobacteraceae</taxon>
        <taxon>Formicincola</taxon>
    </lineage>
</organism>
<evidence type="ECO:0000313" key="2">
    <source>
        <dbReference type="EMBL" id="QDH13294.1"/>
    </source>
</evidence>
<keyword evidence="3" id="KW-1185">Reference proteome</keyword>
<name>A0A4Y6U804_9PROT</name>
<proteinExistence type="predicted"/>
<sequence length="133" mass="15358">MKLPALFKRTKKEAPPTKPQVQLQCRISKEKGQFYIVAEPTGPQAAQLRAQLLQEGLPADSWRLKQGPYKTARDAQSEEARKALSKALEDKRMAMIKAIFKSRYQARKKKVMDKLCFWRRWTKGPKSEEGQPK</sequence>
<dbReference type="Proteomes" id="UP000318709">
    <property type="component" value="Chromosome"/>
</dbReference>
<dbReference type="AlphaFoldDB" id="A0A4Y6U804"/>
<protein>
    <submittedName>
        <fullName evidence="2">Uncharacterized protein</fullName>
    </submittedName>
</protein>
<gene>
    <name evidence="2" type="ORF">E3E12_02710</name>
</gene>
<evidence type="ECO:0000256" key="1">
    <source>
        <dbReference type="SAM" id="MobiDB-lite"/>
    </source>
</evidence>
<dbReference type="KEGG" id="swf:E3E12_02710"/>
<dbReference type="RefSeq" id="WP_141442955.1">
    <property type="nucleotide sequence ID" value="NZ_CP038231.1"/>
</dbReference>